<gene>
    <name evidence="1" type="ORF">V5N11_010728</name>
</gene>
<sequence length="141" mass="16092">MCVDRTVRHTNTDGIQFGLCLTVRTQMEYLGRLSLKWDELANYKPPPSCTCGASEQITQDIEKERVHQFLMGLDEARFGHVCTNIIGLDPLPDIDLVYQRVVREERRLNTSRVGSRQDAVGFVARSELFGQTMTKLQCEDL</sequence>
<comment type="caution">
    <text evidence="1">The sequence shown here is derived from an EMBL/GenBank/DDBJ whole genome shotgun (WGS) entry which is preliminary data.</text>
</comment>
<proteinExistence type="predicted"/>
<dbReference type="AlphaFoldDB" id="A0ABD0ZMD5"/>
<organism evidence="1 2">
    <name type="scientific">Cardamine amara subsp. amara</name>
    <dbReference type="NCBI Taxonomy" id="228776"/>
    <lineage>
        <taxon>Eukaryota</taxon>
        <taxon>Viridiplantae</taxon>
        <taxon>Streptophyta</taxon>
        <taxon>Embryophyta</taxon>
        <taxon>Tracheophyta</taxon>
        <taxon>Spermatophyta</taxon>
        <taxon>Magnoliopsida</taxon>
        <taxon>eudicotyledons</taxon>
        <taxon>Gunneridae</taxon>
        <taxon>Pentapetalae</taxon>
        <taxon>rosids</taxon>
        <taxon>malvids</taxon>
        <taxon>Brassicales</taxon>
        <taxon>Brassicaceae</taxon>
        <taxon>Cardamineae</taxon>
        <taxon>Cardamine</taxon>
    </lineage>
</organism>
<dbReference type="PANTHER" id="PTHR34222:SF33">
    <property type="entry name" value="RETROTRANSPOSON GAG DOMAIN-CONTAINING PROTEIN"/>
    <property type="match status" value="1"/>
</dbReference>
<evidence type="ECO:0000313" key="2">
    <source>
        <dbReference type="Proteomes" id="UP001558713"/>
    </source>
</evidence>
<dbReference type="EMBL" id="JBANAX010000717">
    <property type="protein sequence ID" value="KAL1195806.1"/>
    <property type="molecule type" value="Genomic_DNA"/>
</dbReference>
<protein>
    <submittedName>
        <fullName evidence="1">Uncharacterized protein</fullName>
    </submittedName>
</protein>
<keyword evidence="2" id="KW-1185">Reference proteome</keyword>
<name>A0ABD0ZMD5_CARAN</name>
<accession>A0ABD0ZMD5</accession>
<evidence type="ECO:0000313" key="1">
    <source>
        <dbReference type="EMBL" id="KAL1195806.1"/>
    </source>
</evidence>
<dbReference type="PANTHER" id="PTHR34222">
    <property type="entry name" value="GAG_PRE-INTEGRS DOMAIN-CONTAINING PROTEIN"/>
    <property type="match status" value="1"/>
</dbReference>
<dbReference type="Proteomes" id="UP001558713">
    <property type="component" value="Unassembled WGS sequence"/>
</dbReference>
<reference evidence="1 2" key="1">
    <citation type="submission" date="2024-04" db="EMBL/GenBank/DDBJ databases">
        <title>Genome assembly C_amara_ONT_v2.</title>
        <authorList>
            <person name="Yant L."/>
            <person name="Moore C."/>
            <person name="Slenker M."/>
        </authorList>
    </citation>
    <scope>NUCLEOTIDE SEQUENCE [LARGE SCALE GENOMIC DNA]</scope>
    <source>
        <tissue evidence="1">Leaf</tissue>
    </source>
</reference>